<feature type="transmembrane region" description="Helical" evidence="7">
    <location>
        <begin position="196"/>
        <end position="222"/>
    </location>
</feature>
<evidence type="ECO:0000256" key="3">
    <source>
        <dbReference type="ARBA" id="ARBA00022475"/>
    </source>
</evidence>
<feature type="transmembrane region" description="Helical" evidence="7">
    <location>
        <begin position="20"/>
        <end position="39"/>
    </location>
</feature>
<evidence type="ECO:0000256" key="2">
    <source>
        <dbReference type="ARBA" id="ARBA00022448"/>
    </source>
</evidence>
<proteinExistence type="predicted"/>
<dbReference type="GO" id="GO:0042910">
    <property type="term" value="F:xenobiotic transmembrane transporter activity"/>
    <property type="evidence" value="ECO:0007669"/>
    <property type="project" value="InterPro"/>
</dbReference>
<dbReference type="InterPro" id="IPR048279">
    <property type="entry name" value="MdtK-like"/>
</dbReference>
<feature type="transmembrane region" description="Helical" evidence="7">
    <location>
        <begin position="99"/>
        <end position="119"/>
    </location>
</feature>
<dbReference type="Pfam" id="PF01554">
    <property type="entry name" value="MatE"/>
    <property type="match status" value="2"/>
</dbReference>
<dbReference type="Proteomes" id="UP000886743">
    <property type="component" value="Unassembled WGS sequence"/>
</dbReference>
<evidence type="ECO:0000256" key="7">
    <source>
        <dbReference type="SAM" id="Phobius"/>
    </source>
</evidence>
<evidence type="ECO:0000256" key="1">
    <source>
        <dbReference type="ARBA" id="ARBA00004651"/>
    </source>
</evidence>
<gene>
    <name evidence="8" type="ORF">IAC74_03065</name>
</gene>
<dbReference type="GO" id="GO:0005886">
    <property type="term" value="C:plasma membrane"/>
    <property type="evidence" value="ECO:0007669"/>
    <property type="project" value="UniProtKB-SubCell"/>
</dbReference>
<evidence type="ECO:0000256" key="6">
    <source>
        <dbReference type="ARBA" id="ARBA00023136"/>
    </source>
</evidence>
<dbReference type="InterPro" id="IPR002528">
    <property type="entry name" value="MATE_fam"/>
</dbReference>
<dbReference type="NCBIfam" id="TIGR00797">
    <property type="entry name" value="matE"/>
    <property type="match status" value="1"/>
</dbReference>
<keyword evidence="2" id="KW-0813">Transport</keyword>
<keyword evidence="6 7" id="KW-0472">Membrane</keyword>
<comment type="caution">
    <text evidence="8">The sequence shown here is derived from an EMBL/GenBank/DDBJ whole genome shotgun (WGS) entry which is preliminary data.</text>
</comment>
<dbReference type="PANTHER" id="PTHR43823:SF3">
    <property type="entry name" value="MULTIDRUG EXPORT PROTEIN MEPA"/>
    <property type="match status" value="1"/>
</dbReference>
<organism evidence="8 9">
    <name type="scientific">Candidatus Aphodoplasma excrementigallinarum</name>
    <dbReference type="NCBI Taxonomy" id="2840673"/>
    <lineage>
        <taxon>Bacteria</taxon>
        <taxon>Bacillati</taxon>
        <taxon>Bacillota</taxon>
        <taxon>Clostridia</taxon>
        <taxon>Eubacteriales</taxon>
        <taxon>Candidatus Aphodoplasma</taxon>
    </lineage>
</organism>
<feature type="transmembrane region" description="Helical" evidence="7">
    <location>
        <begin position="170"/>
        <end position="190"/>
    </location>
</feature>
<feature type="transmembrane region" description="Helical" evidence="7">
    <location>
        <begin position="291"/>
        <end position="310"/>
    </location>
</feature>
<reference evidence="8" key="1">
    <citation type="submission" date="2020-10" db="EMBL/GenBank/DDBJ databases">
        <authorList>
            <person name="Gilroy R."/>
        </authorList>
    </citation>
    <scope>NUCLEOTIDE SEQUENCE</scope>
    <source>
        <strain evidence="8">4920</strain>
    </source>
</reference>
<dbReference type="GO" id="GO:0015297">
    <property type="term" value="F:antiporter activity"/>
    <property type="evidence" value="ECO:0007669"/>
    <property type="project" value="InterPro"/>
</dbReference>
<feature type="transmembrane region" description="Helical" evidence="7">
    <location>
        <begin position="419"/>
        <end position="442"/>
    </location>
</feature>
<keyword evidence="4 7" id="KW-0812">Transmembrane</keyword>
<reference evidence="8" key="2">
    <citation type="journal article" date="2021" name="PeerJ">
        <title>Extensive microbial diversity within the chicken gut microbiome revealed by metagenomics and culture.</title>
        <authorList>
            <person name="Gilroy R."/>
            <person name="Ravi A."/>
            <person name="Getino M."/>
            <person name="Pursley I."/>
            <person name="Horton D.L."/>
            <person name="Alikhan N.F."/>
            <person name="Baker D."/>
            <person name="Gharbi K."/>
            <person name="Hall N."/>
            <person name="Watson M."/>
            <person name="Adriaenssens E.M."/>
            <person name="Foster-Nyarko E."/>
            <person name="Jarju S."/>
            <person name="Secka A."/>
            <person name="Antonio M."/>
            <person name="Oren A."/>
            <person name="Chaudhuri R.R."/>
            <person name="La Ragione R."/>
            <person name="Hildebrand F."/>
            <person name="Pallen M.J."/>
        </authorList>
    </citation>
    <scope>NUCLEOTIDE SEQUENCE</scope>
    <source>
        <strain evidence="8">4920</strain>
    </source>
</reference>
<dbReference type="PANTHER" id="PTHR43823">
    <property type="entry name" value="SPORULATION PROTEIN YKVU"/>
    <property type="match status" value="1"/>
</dbReference>
<feature type="transmembrane region" description="Helical" evidence="7">
    <location>
        <begin position="365"/>
        <end position="383"/>
    </location>
</feature>
<keyword evidence="5 7" id="KW-1133">Transmembrane helix</keyword>
<feature type="transmembrane region" description="Helical" evidence="7">
    <location>
        <begin position="322"/>
        <end position="345"/>
    </location>
</feature>
<feature type="transmembrane region" description="Helical" evidence="7">
    <location>
        <begin position="59"/>
        <end position="78"/>
    </location>
</feature>
<dbReference type="InterPro" id="IPR051327">
    <property type="entry name" value="MATE_MepA_subfamily"/>
</dbReference>
<protein>
    <submittedName>
        <fullName evidence="8">MATE family efflux transporter</fullName>
    </submittedName>
</protein>
<feature type="transmembrane region" description="Helical" evidence="7">
    <location>
        <begin position="139"/>
        <end position="158"/>
    </location>
</feature>
<name>A0A9D1SZI1_9FIRM</name>
<evidence type="ECO:0000256" key="5">
    <source>
        <dbReference type="ARBA" id="ARBA00022989"/>
    </source>
</evidence>
<dbReference type="PIRSF" id="PIRSF006603">
    <property type="entry name" value="DinF"/>
    <property type="match status" value="1"/>
</dbReference>
<keyword evidence="3" id="KW-1003">Cell membrane</keyword>
<evidence type="ECO:0000256" key="4">
    <source>
        <dbReference type="ARBA" id="ARBA00022692"/>
    </source>
</evidence>
<evidence type="ECO:0000313" key="9">
    <source>
        <dbReference type="Proteomes" id="UP000886743"/>
    </source>
</evidence>
<dbReference type="AlphaFoldDB" id="A0A9D1SZI1"/>
<sequence length="456" mass="49802">MKTDKRIQIFETMPVRQAVLRQIIPAIASQMIALIYNLADTYFVGMLNDPKQTAAITVVYSSFVMLTAVSNLFGVGGASMLAQALGRRETEHAKQISSISFWGGLLSGCLFSLLFLALAHPILSLCGASEETYPAAFSYAVWVVVVGGPFTILNTLLANLVRAEGSAAHAAFGVSMGGVLNILLDPIFVLPQFLGLGVVGAGIATALSNVAAVIYFLLYIQIKRRKTVVRIDVRLLRHTKEHIRGILTVGFPSALQYALTVVAIAAQSKFVSRYTTEAVAGLGIVKKLDQLPLYFSIGVSNGMLPMLAYNHASHNYLRRQRAFRFGCIISLSFSLLCVLCYELFAPQLAALFIDDAVTIGYSADFLRIMVVAMPMMSLGYPMIIQFQAMGKAKEALIASILRRGVLDIPLLFLLDTLLPLYGCMLVQPIVDTVSLIVAAWFYRKIKQSEQRSLPQT</sequence>
<dbReference type="EMBL" id="DVOF01000087">
    <property type="protein sequence ID" value="HIV02530.1"/>
    <property type="molecule type" value="Genomic_DNA"/>
</dbReference>
<comment type="subcellular location">
    <subcellularLocation>
        <location evidence="1">Cell membrane</location>
        <topology evidence="1">Multi-pass membrane protein</topology>
    </subcellularLocation>
</comment>
<accession>A0A9D1SZI1</accession>
<feature type="transmembrane region" description="Helical" evidence="7">
    <location>
        <begin position="243"/>
        <end position="266"/>
    </location>
</feature>
<evidence type="ECO:0000313" key="8">
    <source>
        <dbReference type="EMBL" id="HIV02530.1"/>
    </source>
</evidence>